<dbReference type="Gene3D" id="2.60.40.10">
    <property type="entry name" value="Immunoglobulins"/>
    <property type="match status" value="3"/>
</dbReference>
<keyword evidence="3" id="KW-1185">Reference proteome</keyword>
<dbReference type="InterPro" id="IPR036985">
    <property type="entry name" value="Transglutaminase-like_sf"/>
</dbReference>
<dbReference type="InterPro" id="IPR013783">
    <property type="entry name" value="Ig-like_fold"/>
</dbReference>
<dbReference type="InterPro" id="IPR038765">
    <property type="entry name" value="Papain-like_cys_pep_sf"/>
</dbReference>
<dbReference type="SUPFAM" id="SSF81296">
    <property type="entry name" value="E set domains"/>
    <property type="match status" value="1"/>
</dbReference>
<dbReference type="Gene3D" id="3.90.260.10">
    <property type="entry name" value="Transglutaminase-like"/>
    <property type="match status" value="1"/>
</dbReference>
<dbReference type="InterPro" id="IPR036238">
    <property type="entry name" value="Transglutaminase_C_sf"/>
</dbReference>
<dbReference type="GO" id="GO:0003810">
    <property type="term" value="F:protein-glutamine gamma-glutamyltransferase activity"/>
    <property type="evidence" value="ECO:0007669"/>
    <property type="project" value="InterPro"/>
</dbReference>
<dbReference type="SMART" id="SM00460">
    <property type="entry name" value="TGc"/>
    <property type="match status" value="1"/>
</dbReference>
<dbReference type="EMBL" id="JAKMXF010000302">
    <property type="protein sequence ID" value="KAI6651599.1"/>
    <property type="molecule type" value="Genomic_DNA"/>
</dbReference>
<evidence type="ECO:0000259" key="1">
    <source>
        <dbReference type="SMART" id="SM00460"/>
    </source>
</evidence>
<name>A0AAV7JRT1_9METZ</name>
<protein>
    <submittedName>
        <fullName evidence="2">Coagulation factor XIII A chain-like</fullName>
    </submittedName>
</protein>
<comment type="caution">
    <text evidence="2">The sequence shown here is derived from an EMBL/GenBank/DDBJ whole genome shotgun (WGS) entry which is preliminary data.</text>
</comment>
<dbReference type="SUPFAM" id="SSF49309">
    <property type="entry name" value="Transglutaminase, two C-terminal domains"/>
    <property type="match status" value="2"/>
</dbReference>
<dbReference type="PANTHER" id="PTHR11590">
    <property type="entry name" value="PROTEIN-GLUTAMINE GAMMA-GLUTAMYLTRANSFERASE"/>
    <property type="match status" value="1"/>
</dbReference>
<dbReference type="SUPFAM" id="SSF54001">
    <property type="entry name" value="Cysteine proteinases"/>
    <property type="match status" value="1"/>
</dbReference>
<proteinExistence type="predicted"/>
<dbReference type="Proteomes" id="UP001165289">
    <property type="component" value="Unassembled WGS sequence"/>
</dbReference>
<dbReference type="InterPro" id="IPR050779">
    <property type="entry name" value="Transglutaminase"/>
</dbReference>
<organism evidence="2 3">
    <name type="scientific">Oopsacas minuta</name>
    <dbReference type="NCBI Taxonomy" id="111878"/>
    <lineage>
        <taxon>Eukaryota</taxon>
        <taxon>Metazoa</taxon>
        <taxon>Porifera</taxon>
        <taxon>Hexactinellida</taxon>
        <taxon>Hexasterophora</taxon>
        <taxon>Lyssacinosida</taxon>
        <taxon>Leucopsacidae</taxon>
        <taxon>Oopsacas</taxon>
    </lineage>
</organism>
<dbReference type="PANTHER" id="PTHR11590:SF40">
    <property type="entry name" value="HEMOCYTE PROTEIN-GLUTAMINE GAMMA-GLUTAMYLTRANSFERASE-LIKE PROTEIN"/>
    <property type="match status" value="1"/>
</dbReference>
<evidence type="ECO:0000313" key="2">
    <source>
        <dbReference type="EMBL" id="KAI6651599.1"/>
    </source>
</evidence>
<accession>A0AAV7JRT1</accession>
<sequence length="651" mass="74209">MLNCTIHSVTPLPHAGQVRDFFPKDSSLVLRRGQSFRLQIVCSAISGAYDISISFTSFYNPTQTYGEYNTRDFTQTARQIVLEVKIPYSFPIGKFSLSIKLTIREDREVRFSLVSPSLIVLFNPSSYDDVTYYPDTLALRYYHRADCGVIFRGTQESPEEYPWHYAQYSDECLEVAMRIISNMTPVEAADVIKVCQHLTSRINPFNQLGIFKESYSGISPASISPAQWNSSLPPFKRYLTGKYPPLPGECWTLSGVLVSLLRCVGIPARPVSCYNAAHQCKKLGRNDKYFIHQVGLVDSLNKDLTWVYHVWVEAWISSWGCAPSWHVLDPSAHQQSSGPFRTGPISVSSIANYKTFPICDHSVECVAGEVNYSCYTFRVAEISVLDNCWKFTLVKIEDQSNWSQVVTMNESHMLQDITDTYKLDFGNPIKHTEDILFETFSETNLLEIGTDLKFGIRVKNLSDFTHKFEGMVSVDSILYTLRKLSHVTDFHFSGSLGPHKSKEFNYVLKYYEYSSHLQHQCFLRLVYQAQTNEISPSQILLTSLFLRVKGAALTIQMPTELKLNAQYRIKISFRNPIPSYLTHVTIHLNNNWLMKEPQELKFRRAVKPDEEISVIGKLHPICVGVHNLYATLTSVELSNVYVTQSVNVINP</sequence>
<dbReference type="InterPro" id="IPR014756">
    <property type="entry name" value="Ig_E-set"/>
</dbReference>
<evidence type="ECO:0000313" key="3">
    <source>
        <dbReference type="Proteomes" id="UP001165289"/>
    </source>
</evidence>
<feature type="domain" description="Transglutaminase-like" evidence="1">
    <location>
        <begin position="242"/>
        <end position="332"/>
    </location>
</feature>
<dbReference type="Pfam" id="PF01841">
    <property type="entry name" value="Transglut_core"/>
    <property type="match status" value="1"/>
</dbReference>
<dbReference type="InterPro" id="IPR002931">
    <property type="entry name" value="Transglutaminase-like"/>
</dbReference>
<dbReference type="AlphaFoldDB" id="A0AAV7JRT1"/>
<reference evidence="2 3" key="1">
    <citation type="journal article" date="2023" name="BMC Biol.">
        <title>The compact genome of the sponge Oopsacas minuta (Hexactinellida) is lacking key metazoan core genes.</title>
        <authorList>
            <person name="Santini S."/>
            <person name="Schenkelaars Q."/>
            <person name="Jourda C."/>
            <person name="Duchesne M."/>
            <person name="Belahbib H."/>
            <person name="Rocher C."/>
            <person name="Selva M."/>
            <person name="Riesgo A."/>
            <person name="Vervoort M."/>
            <person name="Leys S.P."/>
            <person name="Kodjabachian L."/>
            <person name="Le Bivic A."/>
            <person name="Borchiellini C."/>
            <person name="Claverie J.M."/>
            <person name="Renard E."/>
        </authorList>
    </citation>
    <scope>NUCLEOTIDE SEQUENCE [LARGE SCALE GENOMIC DNA]</scope>
    <source>
        <strain evidence="2">SPO-2</strain>
    </source>
</reference>
<gene>
    <name evidence="2" type="ORF">LOD99_4850</name>
</gene>